<dbReference type="HOGENOM" id="CLU_2463610_0_0_9"/>
<sequence length="88" mass="10304">MTKEKSEKLREIYDTLLELGVTFYYGSESIAIGEVTDIIFNEDDTVNIELDNSESFKVEIEDFEENHSKEGNNYHTWNLSREFDSNLN</sequence>
<dbReference type="STRING" id="545697.HMPREF0216_00212"/>
<dbReference type="eggNOG" id="ENOG5032J0N">
    <property type="taxonomic scope" value="Bacteria"/>
</dbReference>
<keyword evidence="2" id="KW-1185">Reference proteome</keyword>
<reference evidence="1 2" key="1">
    <citation type="submission" date="2012-05" db="EMBL/GenBank/DDBJ databases">
        <authorList>
            <person name="Weinstock G."/>
            <person name="Sodergren E."/>
            <person name="Lobos E.A."/>
            <person name="Fulton L."/>
            <person name="Fulton R."/>
            <person name="Courtney L."/>
            <person name="Fronick C."/>
            <person name="O'Laughlin M."/>
            <person name="Godfrey J."/>
            <person name="Wilson R.M."/>
            <person name="Miner T."/>
            <person name="Farmer C."/>
            <person name="Delehaunty K."/>
            <person name="Cordes M."/>
            <person name="Minx P."/>
            <person name="Tomlinson C."/>
            <person name="Chen J."/>
            <person name="Wollam A."/>
            <person name="Pepin K.H."/>
            <person name="Bhonagiri V."/>
            <person name="Zhang X."/>
            <person name="Suruliraj S."/>
            <person name="Warren W."/>
            <person name="Mitreva M."/>
            <person name="Mardis E.R."/>
            <person name="Wilson R.K."/>
        </authorList>
    </citation>
    <scope>NUCLEOTIDE SEQUENCE [LARGE SCALE GENOMIC DNA]</scope>
    <source>
        <strain evidence="1 2">DSM 1785</strain>
    </source>
</reference>
<name>L1QPF2_9CLOT</name>
<dbReference type="EMBL" id="AMEZ01000008">
    <property type="protein sequence ID" value="EKY29447.1"/>
    <property type="molecule type" value="Genomic_DNA"/>
</dbReference>
<dbReference type="RefSeq" id="WP_005210072.1">
    <property type="nucleotide sequence ID" value="NZ_KB291603.1"/>
</dbReference>
<proteinExistence type="predicted"/>
<organism evidence="1 2">
    <name type="scientific">Clostridium celatum DSM 1785</name>
    <dbReference type="NCBI Taxonomy" id="545697"/>
    <lineage>
        <taxon>Bacteria</taxon>
        <taxon>Bacillati</taxon>
        <taxon>Bacillota</taxon>
        <taxon>Clostridia</taxon>
        <taxon>Eubacteriales</taxon>
        <taxon>Clostridiaceae</taxon>
        <taxon>Clostridium</taxon>
    </lineage>
</organism>
<dbReference type="AlphaFoldDB" id="L1QPF2"/>
<protein>
    <submittedName>
        <fullName evidence="1">Uncharacterized protein</fullName>
    </submittedName>
</protein>
<evidence type="ECO:0000313" key="1">
    <source>
        <dbReference type="EMBL" id="EKY29447.1"/>
    </source>
</evidence>
<gene>
    <name evidence="1" type="ORF">HMPREF0216_00212</name>
</gene>
<dbReference type="OrthoDB" id="1925836at2"/>
<comment type="caution">
    <text evidence="1">The sequence shown here is derived from an EMBL/GenBank/DDBJ whole genome shotgun (WGS) entry which is preliminary data.</text>
</comment>
<dbReference type="Proteomes" id="UP000010420">
    <property type="component" value="Unassembled WGS sequence"/>
</dbReference>
<accession>L1QPF2</accession>
<evidence type="ECO:0000313" key="2">
    <source>
        <dbReference type="Proteomes" id="UP000010420"/>
    </source>
</evidence>
<dbReference type="PATRIC" id="fig|545697.3.peg.209"/>